<reference evidence="3 4" key="1">
    <citation type="journal article" date="2019" name="Emerg. Microbes Infect.">
        <title>Comprehensive subspecies identification of 175 nontuberculous mycobacteria species based on 7547 genomic profiles.</title>
        <authorList>
            <person name="Matsumoto Y."/>
            <person name="Kinjo T."/>
            <person name="Motooka D."/>
            <person name="Nabeya D."/>
            <person name="Jung N."/>
            <person name="Uechi K."/>
            <person name="Horii T."/>
            <person name="Iida T."/>
            <person name="Fujita J."/>
            <person name="Nakamura S."/>
        </authorList>
    </citation>
    <scope>NUCLEOTIDE SEQUENCE [LARGE SCALE GENOMIC DNA]</scope>
    <source>
        <strain evidence="3 4">JCM 6399</strain>
    </source>
</reference>
<feature type="region of interest" description="Disordered" evidence="1">
    <location>
        <begin position="45"/>
        <end position="109"/>
    </location>
</feature>
<dbReference type="KEGG" id="mgau:MGALJ_13680"/>
<keyword evidence="4" id="KW-1185">Reference proteome</keyword>
<dbReference type="PANTHER" id="PTHR47585">
    <property type="match status" value="1"/>
</dbReference>
<evidence type="ECO:0000256" key="1">
    <source>
        <dbReference type="SAM" id="MobiDB-lite"/>
    </source>
</evidence>
<feature type="compositionally biased region" description="Low complexity" evidence="1">
    <location>
        <begin position="85"/>
        <end position="98"/>
    </location>
</feature>
<sequence length="244" mass="25511">MPDAPTNEQACAHLRATVKDADPRKVGRAFSGGVMEIALAGFAGFTPPRHHPRRLPSASTGRPMRRARPSRTCSSTPTARGTRLPTGAVPPAGIAPPAELTAPSGPTRRAPLGRVLGARSGDKGGNANLGLWARDDPGYAGHASISASSGCARCSGRRRRYLRIERFELPNLRARNVVVHGLLGHGVASSTRPDAQAKASGSTCDPEWWTFPNRCSIHAEQSGAAPAPSTCCVSPSPTTSADRS</sequence>
<dbReference type="Pfam" id="PF23544">
    <property type="entry name" value="AtuA_ferredoxin"/>
    <property type="match status" value="1"/>
</dbReference>
<dbReference type="EMBL" id="AP022601">
    <property type="protein sequence ID" value="BBY91699.1"/>
    <property type="molecule type" value="Genomic_DNA"/>
</dbReference>
<proteinExistence type="predicted"/>
<evidence type="ECO:0000313" key="4">
    <source>
        <dbReference type="Proteomes" id="UP000465785"/>
    </source>
</evidence>
<feature type="region of interest" description="Disordered" evidence="1">
    <location>
        <begin position="222"/>
        <end position="244"/>
    </location>
</feature>
<feature type="domain" description="AtuA-like ferredoxin-fold" evidence="2">
    <location>
        <begin position="111"/>
        <end position="202"/>
    </location>
</feature>
<feature type="compositionally biased region" description="Low complexity" evidence="1">
    <location>
        <begin position="224"/>
        <end position="244"/>
    </location>
</feature>
<organism evidence="3 4">
    <name type="scientific">Mycobacterium gallinarum</name>
    <dbReference type="NCBI Taxonomy" id="39689"/>
    <lineage>
        <taxon>Bacteria</taxon>
        <taxon>Bacillati</taxon>
        <taxon>Actinomycetota</taxon>
        <taxon>Actinomycetes</taxon>
        <taxon>Mycobacteriales</taxon>
        <taxon>Mycobacteriaceae</taxon>
        <taxon>Mycobacterium</taxon>
    </lineage>
</organism>
<evidence type="ECO:0000313" key="3">
    <source>
        <dbReference type="EMBL" id="BBY91699.1"/>
    </source>
</evidence>
<dbReference type="PANTHER" id="PTHR47585:SF1">
    <property type="entry name" value="DUF1446 DOMAIN-CONTAINING PROTEIN"/>
    <property type="match status" value="1"/>
</dbReference>
<name>A0A9W4B083_9MYCO</name>
<evidence type="ECO:0000259" key="2">
    <source>
        <dbReference type="Pfam" id="PF23544"/>
    </source>
</evidence>
<dbReference type="AlphaFoldDB" id="A0A9W4B083"/>
<accession>A0A9W4B083</accession>
<gene>
    <name evidence="3" type="ORF">MGALJ_13680</name>
</gene>
<dbReference type="Proteomes" id="UP000465785">
    <property type="component" value="Chromosome"/>
</dbReference>
<protein>
    <recommendedName>
        <fullName evidence="2">AtuA-like ferredoxin-fold domain-containing protein</fullName>
    </recommendedName>
</protein>
<dbReference type="InterPro" id="IPR056362">
    <property type="entry name" value="AtuA-like_ferredoxin_dom"/>
</dbReference>